<feature type="domain" description="4Fe-4S ferredoxin-type" evidence="5">
    <location>
        <begin position="72"/>
        <end position="102"/>
    </location>
</feature>
<keyword evidence="7" id="KW-1185">Reference proteome</keyword>
<dbReference type="PANTHER" id="PTHR43177">
    <property type="entry name" value="PROTEIN NRFC"/>
    <property type="match status" value="1"/>
</dbReference>
<evidence type="ECO:0000256" key="1">
    <source>
        <dbReference type="ARBA" id="ARBA00022485"/>
    </source>
</evidence>
<dbReference type="Proteomes" id="UP000334019">
    <property type="component" value="Chromosome"/>
</dbReference>
<dbReference type="InterPro" id="IPR017900">
    <property type="entry name" value="4Fe4S_Fe_S_CS"/>
</dbReference>
<dbReference type="RefSeq" id="WP_153761274.1">
    <property type="nucleotide sequence ID" value="NZ_CP045851.1"/>
</dbReference>
<dbReference type="InterPro" id="IPR050954">
    <property type="entry name" value="ET_IronSulfur_Cluster-Binding"/>
</dbReference>
<dbReference type="PROSITE" id="PS51379">
    <property type="entry name" value="4FE4S_FER_2"/>
    <property type="match status" value="3"/>
</dbReference>
<dbReference type="SUPFAM" id="SSF54862">
    <property type="entry name" value="4Fe-4S ferredoxins"/>
    <property type="match status" value="1"/>
</dbReference>
<dbReference type="Pfam" id="PF00037">
    <property type="entry name" value="Fer4"/>
    <property type="match status" value="1"/>
</dbReference>
<dbReference type="EMBL" id="CP045851">
    <property type="protein sequence ID" value="QGG97174.1"/>
    <property type="molecule type" value="Genomic_DNA"/>
</dbReference>
<feature type="domain" description="4Fe-4S ferredoxin-type" evidence="5">
    <location>
        <begin position="1"/>
        <end position="19"/>
    </location>
</feature>
<organism evidence="6 7">
    <name type="scientific">Actinomarinicola tropica</name>
    <dbReference type="NCBI Taxonomy" id="2789776"/>
    <lineage>
        <taxon>Bacteria</taxon>
        <taxon>Bacillati</taxon>
        <taxon>Actinomycetota</taxon>
        <taxon>Acidimicrobiia</taxon>
        <taxon>Acidimicrobiales</taxon>
        <taxon>Iamiaceae</taxon>
        <taxon>Actinomarinicola</taxon>
    </lineage>
</organism>
<evidence type="ECO:0000313" key="7">
    <source>
        <dbReference type="Proteomes" id="UP000334019"/>
    </source>
</evidence>
<dbReference type="InterPro" id="IPR017896">
    <property type="entry name" value="4Fe4S_Fe-S-bd"/>
</dbReference>
<evidence type="ECO:0000256" key="4">
    <source>
        <dbReference type="ARBA" id="ARBA00023014"/>
    </source>
</evidence>
<dbReference type="PANTHER" id="PTHR43177:SF3">
    <property type="entry name" value="PROTEIN NRFC HOMOLOG"/>
    <property type="match status" value="1"/>
</dbReference>
<dbReference type="KEGG" id="atq:GH723_17270"/>
<dbReference type="Pfam" id="PF13247">
    <property type="entry name" value="Fer4_11"/>
    <property type="match status" value="1"/>
</dbReference>
<keyword evidence="2" id="KW-0479">Metal-binding</keyword>
<dbReference type="PROSITE" id="PS00198">
    <property type="entry name" value="4FE4S_FER_1"/>
    <property type="match status" value="2"/>
</dbReference>
<feature type="domain" description="4Fe-4S ferredoxin-type" evidence="5">
    <location>
        <begin position="40"/>
        <end position="71"/>
    </location>
</feature>
<dbReference type="GO" id="GO:0051539">
    <property type="term" value="F:4 iron, 4 sulfur cluster binding"/>
    <property type="evidence" value="ECO:0007669"/>
    <property type="project" value="UniProtKB-KW"/>
</dbReference>
<keyword evidence="1" id="KW-0004">4Fe-4S</keyword>
<evidence type="ECO:0000256" key="3">
    <source>
        <dbReference type="ARBA" id="ARBA00023004"/>
    </source>
</evidence>
<dbReference type="AlphaFoldDB" id="A0A5Q2RP54"/>
<evidence type="ECO:0000256" key="2">
    <source>
        <dbReference type="ARBA" id="ARBA00022723"/>
    </source>
</evidence>
<reference evidence="6 7" key="1">
    <citation type="submission" date="2019-11" db="EMBL/GenBank/DDBJ databases">
        <authorList>
            <person name="He Y."/>
        </authorList>
    </citation>
    <scope>NUCLEOTIDE SEQUENCE [LARGE SCALE GENOMIC DNA]</scope>
    <source>
        <strain evidence="6 7">SCSIO 58843</strain>
    </source>
</reference>
<accession>A0A5Q2RP54</accession>
<proteinExistence type="predicted"/>
<gene>
    <name evidence="6" type="ORF">GH723_17270</name>
</gene>
<evidence type="ECO:0000313" key="6">
    <source>
        <dbReference type="EMBL" id="QGG97174.1"/>
    </source>
</evidence>
<name>A0A5Q2RP54_9ACTN</name>
<keyword evidence="3" id="KW-0408">Iron</keyword>
<evidence type="ECO:0000259" key="5">
    <source>
        <dbReference type="PROSITE" id="PS51379"/>
    </source>
</evidence>
<keyword evidence="4" id="KW-0411">Iron-sulfur</keyword>
<dbReference type="Gene3D" id="3.30.70.20">
    <property type="match status" value="2"/>
</dbReference>
<protein>
    <submittedName>
        <fullName evidence="6">4Fe-4S ferredoxin</fullName>
    </submittedName>
</protein>
<dbReference type="CDD" id="cd16369">
    <property type="entry name" value="DMSOR_beta_like"/>
    <property type="match status" value="1"/>
</dbReference>
<sequence>MFVIDQSRCIGCEACVQACGECGTHRGTSLIHLDVIDRAATTQTAPMVCMHCEDPTCAEVCPADAIKQNEDGVVQSSLKPRCIGCSNCVYGCPFGVPKYMSALDQMMKCDMCYDRTSVGLAPMCASVCPSQALWFGTRERFEATRTGTLVNDWWFGNQQVTTKVHTVAAEPGAVDVTGTPTTAHWLDDPFGLEPSEARS</sequence>
<dbReference type="GO" id="GO:0046872">
    <property type="term" value="F:metal ion binding"/>
    <property type="evidence" value="ECO:0007669"/>
    <property type="project" value="UniProtKB-KW"/>
</dbReference>